<dbReference type="PANTHER" id="PTHR23291">
    <property type="entry name" value="BAX INHIBITOR-RELATED"/>
    <property type="match status" value="1"/>
</dbReference>
<feature type="transmembrane region" description="Helical" evidence="5">
    <location>
        <begin position="133"/>
        <end position="151"/>
    </location>
</feature>
<dbReference type="GO" id="GO:0016020">
    <property type="term" value="C:membrane"/>
    <property type="evidence" value="ECO:0007669"/>
    <property type="project" value="UniProtKB-SubCell"/>
</dbReference>
<comment type="similarity">
    <text evidence="5">Belongs to the BI1 family.</text>
</comment>
<comment type="subcellular location">
    <subcellularLocation>
        <location evidence="1">Membrane</location>
        <topology evidence="1">Multi-pass membrane protein</topology>
    </subcellularLocation>
</comment>
<keyword evidence="4 5" id="KW-0472">Membrane</keyword>
<reference evidence="7" key="1">
    <citation type="journal article" date="2020" name="New Phytol.">
        <title>Comparative genomics reveals dynamic genome evolution in host specialist ectomycorrhizal fungi.</title>
        <authorList>
            <person name="Lofgren L.A."/>
            <person name="Nguyen N.H."/>
            <person name="Vilgalys R."/>
            <person name="Ruytinx J."/>
            <person name="Liao H.L."/>
            <person name="Branco S."/>
            <person name="Kuo A."/>
            <person name="LaButti K."/>
            <person name="Lipzen A."/>
            <person name="Andreopoulos W."/>
            <person name="Pangilinan J."/>
            <person name="Riley R."/>
            <person name="Hundley H."/>
            <person name="Na H."/>
            <person name="Barry K."/>
            <person name="Grigoriev I.V."/>
            <person name="Stajich J.E."/>
            <person name="Kennedy P.G."/>
        </authorList>
    </citation>
    <scope>NUCLEOTIDE SEQUENCE</scope>
    <source>
        <strain evidence="7">FC203</strain>
    </source>
</reference>
<feature type="transmembrane region" description="Helical" evidence="5">
    <location>
        <begin position="158"/>
        <end position="179"/>
    </location>
</feature>
<feature type="transmembrane region" description="Helical" evidence="5">
    <location>
        <begin position="100"/>
        <end position="121"/>
    </location>
</feature>
<dbReference type="Pfam" id="PF01027">
    <property type="entry name" value="Bax1-I"/>
    <property type="match status" value="1"/>
</dbReference>
<dbReference type="GeneID" id="64655711"/>
<dbReference type="PANTHER" id="PTHR23291:SF50">
    <property type="entry name" value="PROTEIN LIFEGUARD 4"/>
    <property type="match status" value="1"/>
</dbReference>
<feature type="transmembrane region" description="Helical" evidence="5">
    <location>
        <begin position="243"/>
        <end position="261"/>
    </location>
</feature>
<organism evidence="7 8">
    <name type="scientific">Suillus fuscotomentosus</name>
    <dbReference type="NCBI Taxonomy" id="1912939"/>
    <lineage>
        <taxon>Eukaryota</taxon>
        <taxon>Fungi</taxon>
        <taxon>Dikarya</taxon>
        <taxon>Basidiomycota</taxon>
        <taxon>Agaricomycotina</taxon>
        <taxon>Agaricomycetes</taxon>
        <taxon>Agaricomycetidae</taxon>
        <taxon>Boletales</taxon>
        <taxon>Suillineae</taxon>
        <taxon>Suillaceae</taxon>
        <taxon>Suillus</taxon>
    </lineage>
</organism>
<evidence type="ECO:0000256" key="3">
    <source>
        <dbReference type="ARBA" id="ARBA00022989"/>
    </source>
</evidence>
<feature type="region of interest" description="Disordered" evidence="6">
    <location>
        <begin position="30"/>
        <end position="69"/>
    </location>
</feature>
<evidence type="ECO:0000256" key="1">
    <source>
        <dbReference type="ARBA" id="ARBA00004141"/>
    </source>
</evidence>
<sequence>MKLEFINLCRSGCFTPLSLATMSSSQYPVPPPSYLPSGSSNKPTSVPDDNVHSPLLGRSRSPGGGIYDQPQQGDLPDDFKYGVTVSESSPDVRSAFVRKVYTILFCQILATCVVAGGISQSFEAITWVTTHTWSFYVPLFGTLINLGLLYWKRHSHPLNLVLLSTFTVMEAFTLGVVTAFFDNIIVLQALLITLGVFFGLTLFTFQSKYDFSGLGPWLFGGVVALLVTGMVGIFIPFGTTMDIIFAIGGCLIFSGYIVYDTYNINKRLSPDEFIMGSISLYLDFINLFLYILRLLNDLQDR</sequence>
<feature type="transmembrane region" description="Helical" evidence="5">
    <location>
        <begin position="217"/>
        <end position="237"/>
    </location>
</feature>
<dbReference type="RefSeq" id="XP_041227534.1">
    <property type="nucleotide sequence ID" value="XM_041361413.1"/>
</dbReference>
<name>A0AAD4E950_9AGAM</name>
<dbReference type="Proteomes" id="UP001195769">
    <property type="component" value="Unassembled WGS sequence"/>
</dbReference>
<evidence type="ECO:0000256" key="6">
    <source>
        <dbReference type="SAM" id="MobiDB-lite"/>
    </source>
</evidence>
<dbReference type="CDD" id="cd10429">
    <property type="entry name" value="GAAP_like"/>
    <property type="match status" value="1"/>
</dbReference>
<accession>A0AAD4E950</accession>
<keyword evidence="3 5" id="KW-1133">Transmembrane helix</keyword>
<dbReference type="InterPro" id="IPR006214">
    <property type="entry name" value="Bax_inhibitor_1-related"/>
</dbReference>
<dbReference type="AlphaFoldDB" id="A0AAD4E950"/>
<feature type="transmembrane region" description="Helical" evidence="5">
    <location>
        <begin position="185"/>
        <end position="205"/>
    </location>
</feature>
<proteinExistence type="inferred from homology"/>
<comment type="caution">
    <text evidence="7">The sequence shown here is derived from an EMBL/GenBank/DDBJ whole genome shotgun (WGS) entry which is preliminary data.</text>
</comment>
<gene>
    <name evidence="7" type="ORF">F5891DRAFT_1026479</name>
</gene>
<evidence type="ECO:0000256" key="2">
    <source>
        <dbReference type="ARBA" id="ARBA00022692"/>
    </source>
</evidence>
<evidence type="ECO:0000256" key="5">
    <source>
        <dbReference type="RuleBase" id="RU004379"/>
    </source>
</evidence>
<evidence type="ECO:0000313" key="7">
    <source>
        <dbReference type="EMBL" id="KAG1901959.1"/>
    </source>
</evidence>
<evidence type="ECO:0000313" key="8">
    <source>
        <dbReference type="Proteomes" id="UP001195769"/>
    </source>
</evidence>
<keyword evidence="2 5" id="KW-0812">Transmembrane</keyword>
<feature type="transmembrane region" description="Helical" evidence="5">
    <location>
        <begin position="273"/>
        <end position="292"/>
    </location>
</feature>
<evidence type="ECO:0000256" key="4">
    <source>
        <dbReference type="ARBA" id="ARBA00023136"/>
    </source>
</evidence>
<protein>
    <submittedName>
        <fullName evidence="7">UPF0005-domain-containing protein</fullName>
    </submittedName>
</protein>
<dbReference type="EMBL" id="JABBWK010000019">
    <property type="protein sequence ID" value="KAG1901959.1"/>
    <property type="molecule type" value="Genomic_DNA"/>
</dbReference>
<keyword evidence="8" id="KW-1185">Reference proteome</keyword>